<evidence type="ECO:0000313" key="10">
    <source>
        <dbReference type="EMBL" id="OPX56517.1"/>
    </source>
</evidence>
<dbReference type="EMBL" id="MTSM01000003">
    <property type="protein sequence ID" value="OPX56517.1"/>
    <property type="molecule type" value="Genomic_DNA"/>
</dbReference>
<evidence type="ECO:0000256" key="1">
    <source>
        <dbReference type="ARBA" id="ARBA00004651"/>
    </source>
</evidence>
<keyword evidence="4" id="KW-0808">Transferase</keyword>
<organism evidence="10 11">
    <name type="scientific">Oceanospirillum multiglobuliferum</name>
    <dbReference type="NCBI Taxonomy" id="64969"/>
    <lineage>
        <taxon>Bacteria</taxon>
        <taxon>Pseudomonadati</taxon>
        <taxon>Pseudomonadota</taxon>
        <taxon>Gammaproteobacteria</taxon>
        <taxon>Oceanospirillales</taxon>
        <taxon>Oceanospirillaceae</taxon>
        <taxon>Oceanospirillum</taxon>
    </lineage>
</organism>
<feature type="transmembrane region" description="Helical" evidence="8">
    <location>
        <begin position="235"/>
        <end position="258"/>
    </location>
</feature>
<keyword evidence="11" id="KW-1185">Reference proteome</keyword>
<dbReference type="AlphaFoldDB" id="A0A1T4QC82"/>
<name>A0A1T4QC82_9GAMM</name>
<accession>A0A1T4QC82</accession>
<feature type="transmembrane region" description="Helical" evidence="8">
    <location>
        <begin position="336"/>
        <end position="359"/>
    </location>
</feature>
<evidence type="ECO:0000256" key="2">
    <source>
        <dbReference type="ARBA" id="ARBA00022475"/>
    </source>
</evidence>
<dbReference type="Proteomes" id="UP000191418">
    <property type="component" value="Unassembled WGS sequence"/>
</dbReference>
<evidence type="ECO:0000256" key="8">
    <source>
        <dbReference type="SAM" id="Phobius"/>
    </source>
</evidence>
<dbReference type="InterPro" id="IPR050297">
    <property type="entry name" value="LipidA_mod_glycosyltrf_83"/>
</dbReference>
<evidence type="ECO:0000256" key="7">
    <source>
        <dbReference type="ARBA" id="ARBA00023136"/>
    </source>
</evidence>
<feature type="domain" description="Glycosyltransferase RgtA/B/C/D-like" evidence="9">
    <location>
        <begin position="49"/>
        <end position="213"/>
    </location>
</feature>
<feature type="transmembrane region" description="Helical" evidence="8">
    <location>
        <begin position="159"/>
        <end position="183"/>
    </location>
</feature>
<evidence type="ECO:0000256" key="4">
    <source>
        <dbReference type="ARBA" id="ARBA00022679"/>
    </source>
</evidence>
<feature type="transmembrane region" description="Helical" evidence="8">
    <location>
        <begin position="303"/>
        <end position="324"/>
    </location>
</feature>
<keyword evidence="2" id="KW-1003">Cell membrane</keyword>
<evidence type="ECO:0000256" key="3">
    <source>
        <dbReference type="ARBA" id="ARBA00022676"/>
    </source>
</evidence>
<evidence type="ECO:0000259" key="9">
    <source>
        <dbReference type="Pfam" id="PF13231"/>
    </source>
</evidence>
<dbReference type="OrthoDB" id="108054at2"/>
<dbReference type="STRING" id="64969.SAMN02745127_01845"/>
<sequence>MHSKPVKYTAVLLTVVTLLHGFTAALLPLSIDEAHYALYGALPALSYFDHPPMVGWLQFAALSVLGDSELALRAWALIIWLAICFVLYRLACRLSPEQPYAGFFSVALINLATLNQLISMSVLPEIPLLLFSLLTMHLVLDLIETPIKQSAVIWLKLGAILGLAALSKYTAITLVLSIALVMLMERRLPELLQRGPWLGAIIALTLISPILFWNADNQWISFSYQLEHGTGKSEWDFANIALLQLAQFVLYGSALYISGWYIGIKTLSLKAETLQQRQARAVALFSLPILLLFGITAGKGHSLPHWTMVSWGLLTPLAMTALLAGWKKAIWRRLQIFSYALSVVLTLTMLMILALPQLLPAKLVSSTRQDFDGWAEAAQSAKALLSSLPETNASPVMEQIEPYTGRIIVTSWTEASRVGWYAYPTPLNVLSERNKQFHIWYGEADPLEQGVLIVDDQKALDAPIPTAPDNLNCQYHSSQPAYQSSVLVNRFHFYVCNLKQETANSAEQNQ</sequence>
<dbReference type="Pfam" id="PF13231">
    <property type="entry name" value="PMT_2"/>
    <property type="match status" value="1"/>
</dbReference>
<dbReference type="PANTHER" id="PTHR33908">
    <property type="entry name" value="MANNOSYLTRANSFERASE YKCB-RELATED"/>
    <property type="match status" value="1"/>
</dbReference>
<keyword evidence="7 8" id="KW-0472">Membrane</keyword>
<evidence type="ECO:0000313" key="11">
    <source>
        <dbReference type="Proteomes" id="UP000191418"/>
    </source>
</evidence>
<feature type="transmembrane region" description="Helical" evidence="8">
    <location>
        <begin position="195"/>
        <end position="215"/>
    </location>
</feature>
<dbReference type="GO" id="GO:0005886">
    <property type="term" value="C:plasma membrane"/>
    <property type="evidence" value="ECO:0007669"/>
    <property type="project" value="UniProtKB-SubCell"/>
</dbReference>
<proteinExistence type="predicted"/>
<feature type="transmembrane region" description="Helical" evidence="8">
    <location>
        <begin position="100"/>
        <end position="123"/>
    </location>
</feature>
<dbReference type="PANTHER" id="PTHR33908:SF11">
    <property type="entry name" value="MEMBRANE PROTEIN"/>
    <property type="match status" value="1"/>
</dbReference>
<protein>
    <recommendedName>
        <fullName evidence="9">Glycosyltransferase RgtA/B/C/D-like domain-containing protein</fullName>
    </recommendedName>
</protein>
<keyword evidence="6 8" id="KW-1133">Transmembrane helix</keyword>
<dbReference type="RefSeq" id="WP_159445635.1">
    <property type="nucleotide sequence ID" value="NZ_FUXG01000011.1"/>
</dbReference>
<evidence type="ECO:0000256" key="6">
    <source>
        <dbReference type="ARBA" id="ARBA00022989"/>
    </source>
</evidence>
<keyword evidence="5 8" id="KW-0812">Transmembrane</keyword>
<dbReference type="InterPro" id="IPR038731">
    <property type="entry name" value="RgtA/B/C-like"/>
</dbReference>
<feature type="transmembrane region" description="Helical" evidence="8">
    <location>
        <begin position="279"/>
        <end position="297"/>
    </location>
</feature>
<keyword evidence="3" id="KW-0328">Glycosyltransferase</keyword>
<gene>
    <name evidence="10" type="ORF">BTE48_03580</name>
</gene>
<evidence type="ECO:0000256" key="5">
    <source>
        <dbReference type="ARBA" id="ARBA00022692"/>
    </source>
</evidence>
<comment type="subcellular location">
    <subcellularLocation>
        <location evidence="1">Cell membrane</location>
        <topology evidence="1">Multi-pass membrane protein</topology>
    </subcellularLocation>
</comment>
<dbReference type="GO" id="GO:0009103">
    <property type="term" value="P:lipopolysaccharide biosynthetic process"/>
    <property type="evidence" value="ECO:0007669"/>
    <property type="project" value="UniProtKB-ARBA"/>
</dbReference>
<comment type="caution">
    <text evidence="10">The sequence shown here is derived from an EMBL/GenBank/DDBJ whole genome shotgun (WGS) entry which is preliminary data.</text>
</comment>
<reference evidence="10 11" key="1">
    <citation type="submission" date="2017-01" db="EMBL/GenBank/DDBJ databases">
        <title>Genome Sequencing of a Marine Spirillum, Oceanospirillum multiglobuliferum ATCC 33336, from Japan.</title>
        <authorList>
            <person name="Carney J.G."/>
            <person name="Trachtenberg A.M."/>
            <person name="Rheaume B.A."/>
            <person name="Linnane J.D."/>
            <person name="Pitts N.L."/>
            <person name="Mykles D.L."/>
            <person name="Maclea K.S."/>
        </authorList>
    </citation>
    <scope>NUCLEOTIDE SEQUENCE [LARGE SCALE GENOMIC DNA]</scope>
    <source>
        <strain evidence="10 11">ATCC 33336</strain>
    </source>
</reference>
<dbReference type="GO" id="GO:0016763">
    <property type="term" value="F:pentosyltransferase activity"/>
    <property type="evidence" value="ECO:0007669"/>
    <property type="project" value="TreeGrafter"/>
</dbReference>
<feature type="transmembrane region" description="Helical" evidence="8">
    <location>
        <begin position="70"/>
        <end position="88"/>
    </location>
</feature>